<protein>
    <recommendedName>
        <fullName evidence="8">Unspecific monooxygenase</fullName>
    </recommendedName>
</protein>
<keyword evidence="5" id="KW-0560">Oxidoreductase</keyword>
<keyword evidence="2 5" id="KW-0479">Metal-binding</keyword>
<evidence type="ECO:0000256" key="1">
    <source>
        <dbReference type="ARBA" id="ARBA00010617"/>
    </source>
</evidence>
<keyword evidence="7" id="KW-1185">Reference proteome</keyword>
<dbReference type="InterPro" id="IPR036396">
    <property type="entry name" value="Cyt_P450_sf"/>
</dbReference>
<keyword evidence="4 5" id="KW-0503">Monooxygenase</keyword>
<dbReference type="Proteomes" id="UP001303046">
    <property type="component" value="Unassembled WGS sequence"/>
</dbReference>
<name>A0ABR1BZL3_NECAM</name>
<gene>
    <name evidence="6" type="primary">Necator_chrI.g4059</name>
    <name evidence="6" type="ORF">RB195_007930</name>
</gene>
<sequence length="481" mass="55294">MLSEHLPGPFPLPFIGNLHLLAYKMMIKKMDLTSSMREIVQEYGSVYTFWFGPVATVHICDYVSTVEAMVKNGTSFVNRALPFLFESSRGGRGLLASNDLFWQEQRRFALHTLRNFGLGRNILEERIMFEFEYTCETLEKQMENGRLSIQPNHIIDLLVGNIINRMLFTDRFEKEEEKRFFVLKNKLDNLFDSFKPYDVLINRWTVKFPLFHRRADTLLKPQNDLLDFLGEQVQRRRKAIADGVHILEGEGNDFVDAFLIQMEKDEKCGVKRSFDEESICHTLLDLWAAGQETTATTLVWAFAYLLLHNNVKTRVTEELRQATKDSNRPLSLSDKVKTPYFNAVLTEINRCAAIFPLNLSRRAGEDVTIAGHVIPKGTSVTVQISLVMSDDQNFKESVKFDPDRYLNGEKIDQQVVAFGIGKRACLGETLARAELYLIIRNFLLRYGLSADPCHMPSMSEKSQLGIVRKTTPYHIVFSHIQ</sequence>
<dbReference type="SUPFAM" id="SSF48264">
    <property type="entry name" value="Cytochrome P450"/>
    <property type="match status" value="1"/>
</dbReference>
<evidence type="ECO:0008006" key="8">
    <source>
        <dbReference type="Google" id="ProtNLM"/>
    </source>
</evidence>
<keyword evidence="5" id="KW-0349">Heme</keyword>
<dbReference type="PRINTS" id="PR00463">
    <property type="entry name" value="EP450I"/>
</dbReference>
<accession>A0ABR1BZL3</accession>
<dbReference type="PROSITE" id="PS00086">
    <property type="entry name" value="CYTOCHROME_P450"/>
    <property type="match status" value="1"/>
</dbReference>
<dbReference type="PANTHER" id="PTHR24300:SF375">
    <property type="entry name" value="CYTOCHROME P450 FAMILY"/>
    <property type="match status" value="1"/>
</dbReference>
<evidence type="ECO:0000256" key="2">
    <source>
        <dbReference type="ARBA" id="ARBA00022723"/>
    </source>
</evidence>
<dbReference type="Pfam" id="PF00067">
    <property type="entry name" value="p450"/>
    <property type="match status" value="1"/>
</dbReference>
<evidence type="ECO:0000313" key="7">
    <source>
        <dbReference type="Proteomes" id="UP001303046"/>
    </source>
</evidence>
<proteinExistence type="inferred from homology"/>
<dbReference type="EMBL" id="JAVFWL010000001">
    <property type="protein sequence ID" value="KAK6731767.1"/>
    <property type="molecule type" value="Genomic_DNA"/>
</dbReference>
<dbReference type="InterPro" id="IPR050182">
    <property type="entry name" value="Cytochrome_P450_fam2"/>
</dbReference>
<evidence type="ECO:0000313" key="6">
    <source>
        <dbReference type="EMBL" id="KAK6731767.1"/>
    </source>
</evidence>
<dbReference type="Gene3D" id="1.10.630.10">
    <property type="entry name" value="Cytochrome P450"/>
    <property type="match status" value="1"/>
</dbReference>
<evidence type="ECO:0000256" key="5">
    <source>
        <dbReference type="RuleBase" id="RU000461"/>
    </source>
</evidence>
<organism evidence="6 7">
    <name type="scientific">Necator americanus</name>
    <name type="common">Human hookworm</name>
    <dbReference type="NCBI Taxonomy" id="51031"/>
    <lineage>
        <taxon>Eukaryota</taxon>
        <taxon>Metazoa</taxon>
        <taxon>Ecdysozoa</taxon>
        <taxon>Nematoda</taxon>
        <taxon>Chromadorea</taxon>
        <taxon>Rhabditida</taxon>
        <taxon>Rhabditina</taxon>
        <taxon>Rhabditomorpha</taxon>
        <taxon>Strongyloidea</taxon>
        <taxon>Ancylostomatidae</taxon>
        <taxon>Bunostominae</taxon>
        <taxon>Necator</taxon>
    </lineage>
</organism>
<dbReference type="PANTHER" id="PTHR24300">
    <property type="entry name" value="CYTOCHROME P450 508A4-RELATED"/>
    <property type="match status" value="1"/>
</dbReference>
<dbReference type="InterPro" id="IPR001128">
    <property type="entry name" value="Cyt_P450"/>
</dbReference>
<keyword evidence="3 5" id="KW-0408">Iron</keyword>
<dbReference type="InterPro" id="IPR002401">
    <property type="entry name" value="Cyt_P450_E_grp-I"/>
</dbReference>
<evidence type="ECO:0000256" key="3">
    <source>
        <dbReference type="ARBA" id="ARBA00023004"/>
    </source>
</evidence>
<comment type="similarity">
    <text evidence="1 5">Belongs to the cytochrome P450 family.</text>
</comment>
<evidence type="ECO:0000256" key="4">
    <source>
        <dbReference type="ARBA" id="ARBA00023033"/>
    </source>
</evidence>
<dbReference type="PRINTS" id="PR00385">
    <property type="entry name" value="P450"/>
</dbReference>
<comment type="caution">
    <text evidence="6">The sequence shown here is derived from an EMBL/GenBank/DDBJ whole genome shotgun (WGS) entry which is preliminary data.</text>
</comment>
<dbReference type="InterPro" id="IPR017972">
    <property type="entry name" value="Cyt_P450_CS"/>
</dbReference>
<reference evidence="6 7" key="1">
    <citation type="submission" date="2023-08" db="EMBL/GenBank/DDBJ databases">
        <title>A Necator americanus chromosomal reference genome.</title>
        <authorList>
            <person name="Ilik V."/>
            <person name="Petrzelkova K.J."/>
            <person name="Pardy F."/>
            <person name="Fuh T."/>
            <person name="Niatou-Singa F.S."/>
            <person name="Gouil Q."/>
            <person name="Baker L."/>
            <person name="Ritchie M.E."/>
            <person name="Jex A.R."/>
            <person name="Gazzola D."/>
            <person name="Li H."/>
            <person name="Toshio Fujiwara R."/>
            <person name="Zhan B."/>
            <person name="Aroian R.V."/>
            <person name="Pafco B."/>
            <person name="Schwarz E.M."/>
        </authorList>
    </citation>
    <scope>NUCLEOTIDE SEQUENCE [LARGE SCALE GENOMIC DNA]</scope>
    <source>
        <strain evidence="6 7">Aroian</strain>
        <tissue evidence="6">Whole animal</tissue>
    </source>
</reference>
<dbReference type="CDD" id="cd20617">
    <property type="entry name" value="CYP1_2-like"/>
    <property type="match status" value="1"/>
</dbReference>